<dbReference type="STRING" id="1220578.FPE01S_02_01260"/>
<gene>
    <name evidence="3" type="ORF">FPE01S_02_01260</name>
</gene>
<sequence length="150" mass="16517">MKKVLLLAFGLMALNVLNAQVKNPIQWAFASKAIDANTYEVSMTANIENGWHIYSQTTPEGGPIPTEISFAKNPLVSLVGAAKEVGKMEQRREELFGVDVKQFSGKVVFVQLVKLKGKAKTALTGSVYFMTCNDHECLPPVTRKFEIALN</sequence>
<feature type="chain" id="PRO_5002430049" description="Thiol:disulfide interchange protein DsbD N-terminal domain-containing protein" evidence="1">
    <location>
        <begin position="20"/>
        <end position="150"/>
    </location>
</feature>
<dbReference type="InterPro" id="IPR036929">
    <property type="entry name" value="DsbDN_sf"/>
</dbReference>
<dbReference type="OrthoDB" id="767251at2"/>
<keyword evidence="4" id="KW-1185">Reference proteome</keyword>
<proteinExistence type="predicted"/>
<dbReference type="Gene3D" id="2.60.40.1250">
    <property type="entry name" value="Thiol:disulfide interchange protein DsbD, N-terminal domain"/>
    <property type="match status" value="1"/>
</dbReference>
<evidence type="ECO:0000313" key="3">
    <source>
        <dbReference type="EMBL" id="GAO43021.1"/>
    </source>
</evidence>
<organism evidence="3 4">
    <name type="scientific">Flavihumibacter petaseus NBRC 106054</name>
    <dbReference type="NCBI Taxonomy" id="1220578"/>
    <lineage>
        <taxon>Bacteria</taxon>
        <taxon>Pseudomonadati</taxon>
        <taxon>Bacteroidota</taxon>
        <taxon>Chitinophagia</taxon>
        <taxon>Chitinophagales</taxon>
        <taxon>Chitinophagaceae</taxon>
        <taxon>Flavihumibacter</taxon>
    </lineage>
</organism>
<dbReference type="Pfam" id="PF11412">
    <property type="entry name" value="DsbD_N"/>
    <property type="match status" value="1"/>
</dbReference>
<keyword evidence="1" id="KW-0732">Signal</keyword>
<evidence type="ECO:0000259" key="2">
    <source>
        <dbReference type="Pfam" id="PF11412"/>
    </source>
</evidence>
<feature type="signal peptide" evidence="1">
    <location>
        <begin position="1"/>
        <end position="19"/>
    </location>
</feature>
<evidence type="ECO:0000313" key="4">
    <source>
        <dbReference type="Proteomes" id="UP000033121"/>
    </source>
</evidence>
<dbReference type="EMBL" id="BBWV01000002">
    <property type="protein sequence ID" value="GAO43021.1"/>
    <property type="molecule type" value="Genomic_DNA"/>
</dbReference>
<feature type="domain" description="Thiol:disulfide interchange protein DsbD N-terminal" evidence="2">
    <location>
        <begin position="28"/>
        <end position="147"/>
    </location>
</feature>
<comment type="caution">
    <text evidence="3">The sequence shown here is derived from an EMBL/GenBank/DDBJ whole genome shotgun (WGS) entry which is preliminary data.</text>
</comment>
<dbReference type="RefSeq" id="WP_046368969.1">
    <property type="nucleotide sequence ID" value="NZ_BBWV01000002.1"/>
</dbReference>
<dbReference type="AlphaFoldDB" id="A0A0E9N071"/>
<dbReference type="InterPro" id="IPR028250">
    <property type="entry name" value="DsbDN"/>
</dbReference>
<accession>A0A0E9N071</accession>
<evidence type="ECO:0000256" key="1">
    <source>
        <dbReference type="SAM" id="SignalP"/>
    </source>
</evidence>
<protein>
    <recommendedName>
        <fullName evidence="2">Thiol:disulfide interchange protein DsbD N-terminal domain-containing protein</fullName>
    </recommendedName>
</protein>
<name>A0A0E9N071_9BACT</name>
<reference evidence="3 4" key="1">
    <citation type="submission" date="2015-04" db="EMBL/GenBank/DDBJ databases">
        <title>Whole genome shotgun sequence of Flavihumibacter petaseus NBRC 106054.</title>
        <authorList>
            <person name="Miyazawa S."/>
            <person name="Hosoyama A."/>
            <person name="Hashimoto M."/>
            <person name="Noguchi M."/>
            <person name="Tsuchikane K."/>
            <person name="Ohji S."/>
            <person name="Yamazoe A."/>
            <person name="Ichikawa N."/>
            <person name="Kimura A."/>
            <person name="Fujita N."/>
        </authorList>
    </citation>
    <scope>NUCLEOTIDE SEQUENCE [LARGE SCALE GENOMIC DNA]</scope>
    <source>
        <strain evidence="3 4">NBRC 106054</strain>
    </source>
</reference>
<dbReference type="Proteomes" id="UP000033121">
    <property type="component" value="Unassembled WGS sequence"/>
</dbReference>